<sequence length="410" mass="43715">MSIRCCHVGAALAWLPIFAFAHGGGAASALPESPGLLVSATVATAYLDLDERVLPSQALRGFVVQGDPGEAIDGVNLEHATVDLAYRFSEHLGVQYAVGQHYSDPLETQVARIQMGFRDDHNNRWSLSLGRQRPELGQVLTAAGHFDRFGLVPLAKAAIVNGDWVDDGAELAWQHQHGQSTFKTHLGLWQGRAFPGARDHAGLAPSVHLSVAQPGLVLDAFYAALRPQGRGARVANAPGGHTHVSPRCDAALTEVVCFSGDTHLAGLSGQWQAAMWPLTVSAAAWWREDDGALFSRNGTVAYQGDTYGGWLDALWQFSPRVDAGVRVERLEASHTLSGVGAALLVNEAGLLAYEPAYRSSATVGVQVHPSVQLRVEAGNESVANVDTGYILARVILSVSQLFFAKSPSAH</sequence>
<dbReference type="EMBL" id="QUNR01000002">
    <property type="protein sequence ID" value="REH39117.1"/>
    <property type="molecule type" value="Genomic_DNA"/>
</dbReference>
<keyword evidence="3" id="KW-1185">Reference proteome</keyword>
<proteinExistence type="predicted"/>
<reference evidence="2 3" key="1">
    <citation type="submission" date="2018-08" db="EMBL/GenBank/DDBJ databases">
        <title>Genomic Encyclopedia of Type Strains, Phase IV (KMG-IV): sequencing the most valuable type-strain genomes for metagenomic binning, comparative biology and taxonomic classification.</title>
        <authorList>
            <person name="Goeker M."/>
        </authorList>
    </citation>
    <scope>NUCLEOTIDE SEQUENCE [LARGE SCALE GENOMIC DNA]</scope>
    <source>
        <strain evidence="2 3">DSM 26022</strain>
    </source>
</reference>
<feature type="chain" id="PRO_5017754083" evidence="1">
    <location>
        <begin position="22"/>
        <end position="410"/>
    </location>
</feature>
<keyword evidence="1" id="KW-0732">Signal</keyword>
<dbReference type="AlphaFoldDB" id="A0A3E0H780"/>
<evidence type="ECO:0000313" key="2">
    <source>
        <dbReference type="EMBL" id="REH39117.1"/>
    </source>
</evidence>
<dbReference type="SUPFAM" id="SSF56935">
    <property type="entry name" value="Porins"/>
    <property type="match status" value="1"/>
</dbReference>
<protein>
    <submittedName>
        <fullName evidence="2">Uncharacterized protein</fullName>
    </submittedName>
</protein>
<name>A0A3E0H780_9GAMM</name>
<comment type="caution">
    <text evidence="2">The sequence shown here is derived from an EMBL/GenBank/DDBJ whole genome shotgun (WGS) entry which is preliminary data.</text>
</comment>
<evidence type="ECO:0000256" key="1">
    <source>
        <dbReference type="SAM" id="SignalP"/>
    </source>
</evidence>
<dbReference type="Proteomes" id="UP000256774">
    <property type="component" value="Unassembled WGS sequence"/>
</dbReference>
<evidence type="ECO:0000313" key="3">
    <source>
        <dbReference type="Proteomes" id="UP000256774"/>
    </source>
</evidence>
<organism evidence="2 3">
    <name type="scientific">Paraperlucidibaca baekdonensis</name>
    <dbReference type="NCBI Taxonomy" id="748120"/>
    <lineage>
        <taxon>Bacteria</taxon>
        <taxon>Pseudomonadati</taxon>
        <taxon>Pseudomonadota</taxon>
        <taxon>Gammaproteobacteria</taxon>
        <taxon>Moraxellales</taxon>
        <taxon>Moraxellaceae</taxon>
        <taxon>Paraperlucidibaca</taxon>
    </lineage>
</organism>
<gene>
    <name evidence="2" type="ORF">DFR26_1297</name>
</gene>
<feature type="signal peptide" evidence="1">
    <location>
        <begin position="1"/>
        <end position="21"/>
    </location>
</feature>
<accession>A0A3E0H780</accession>